<keyword evidence="3" id="KW-1185">Reference proteome</keyword>
<keyword evidence="1" id="KW-0732">Signal</keyword>
<evidence type="ECO:0000256" key="1">
    <source>
        <dbReference type="SAM" id="SignalP"/>
    </source>
</evidence>
<dbReference type="OrthoDB" id="3403621at2"/>
<name>A0A4S8PTE2_9ACTN</name>
<dbReference type="AlphaFoldDB" id="A0A4S8PTE2"/>
<dbReference type="PROSITE" id="PS51257">
    <property type="entry name" value="PROKAR_LIPOPROTEIN"/>
    <property type="match status" value="1"/>
</dbReference>
<accession>A0A4S8PTE2</accession>
<evidence type="ECO:0000313" key="3">
    <source>
        <dbReference type="Proteomes" id="UP000308760"/>
    </source>
</evidence>
<reference evidence="3" key="1">
    <citation type="submission" date="2019-04" db="EMBL/GenBank/DDBJ databases">
        <title>Nocardioides xinjiangensis sp. nov.</title>
        <authorList>
            <person name="Liu S."/>
        </authorList>
    </citation>
    <scope>NUCLEOTIDE SEQUENCE [LARGE SCALE GENOMIC DNA]</scope>
    <source>
        <strain evidence="3">18</strain>
    </source>
</reference>
<feature type="chain" id="PRO_5021004043" evidence="1">
    <location>
        <begin position="21"/>
        <end position="386"/>
    </location>
</feature>
<gene>
    <name evidence="2" type="ORF">FAB82_23755</name>
</gene>
<dbReference type="RefSeq" id="WP_136537049.1">
    <property type="nucleotide sequence ID" value="NZ_STGY01000077.1"/>
</dbReference>
<feature type="signal peptide" evidence="1">
    <location>
        <begin position="1"/>
        <end position="20"/>
    </location>
</feature>
<dbReference type="Proteomes" id="UP000308760">
    <property type="component" value="Unassembled WGS sequence"/>
</dbReference>
<comment type="caution">
    <text evidence="2">The sequence shown here is derived from an EMBL/GenBank/DDBJ whole genome shotgun (WGS) entry which is preliminary data.</text>
</comment>
<evidence type="ECO:0000313" key="2">
    <source>
        <dbReference type="EMBL" id="THV34667.1"/>
    </source>
</evidence>
<reference evidence="2 3" key="2">
    <citation type="submission" date="2019-05" db="EMBL/GenBank/DDBJ databases">
        <title>Glycomyces buryatensis sp. nov.</title>
        <authorList>
            <person name="Nikitina E."/>
        </authorList>
    </citation>
    <scope>NUCLEOTIDE SEQUENCE [LARGE SCALE GENOMIC DNA]</scope>
    <source>
        <strain evidence="2 3">18</strain>
    </source>
</reference>
<sequence length="386" mass="42909">MRIFRTNTAAVRRGGLIALAAATGFTAGCQSSGSDDESTEVGDEELLTVTTMLQENRELIIDIVDAQERLIFDCMEERGHTVHNGHERLMWRFQKQALPDVEGVATNWLVDREIAEEWGFGVWTSTVDMYGSEEHLEFEALRVPEGETFATVDNSAFEDLSEQDRFDWFVDFYGEERATMDEGWLIGEHTGGEGGLLGTAKPGGCMGEVTAALDLDPEFVPAPDFGEEVGTWSTFPLPPGMSVFSSGELDEQVRQERTTEEDFLICLDEAGWNGWDFNAGGNLNVHYYIDAAYGVTGDASNPLPEAFTEGAPEAPHDIATDAEGRRDWEIGFATDIWDCVDETGFGADADRAWKRVYGGHFLEMETEIYAWQEDMRELISEAQALI</sequence>
<dbReference type="EMBL" id="STGY01000077">
    <property type="protein sequence ID" value="THV34667.1"/>
    <property type="molecule type" value="Genomic_DNA"/>
</dbReference>
<organism evidence="2 3">
    <name type="scientific">Glycomyces buryatensis</name>
    <dbReference type="NCBI Taxonomy" id="2570927"/>
    <lineage>
        <taxon>Bacteria</taxon>
        <taxon>Bacillati</taxon>
        <taxon>Actinomycetota</taxon>
        <taxon>Actinomycetes</taxon>
        <taxon>Glycomycetales</taxon>
        <taxon>Glycomycetaceae</taxon>
        <taxon>Glycomyces</taxon>
    </lineage>
</organism>
<protein>
    <submittedName>
        <fullName evidence="2">Uncharacterized protein</fullName>
    </submittedName>
</protein>
<proteinExistence type="predicted"/>